<organism evidence="1 2">
    <name type="scientific">Xanthocytophaga flava</name>
    <dbReference type="NCBI Taxonomy" id="3048013"/>
    <lineage>
        <taxon>Bacteria</taxon>
        <taxon>Pseudomonadati</taxon>
        <taxon>Bacteroidota</taxon>
        <taxon>Cytophagia</taxon>
        <taxon>Cytophagales</taxon>
        <taxon>Rhodocytophagaceae</taxon>
        <taxon>Xanthocytophaga</taxon>
    </lineage>
</organism>
<reference evidence="1" key="1">
    <citation type="submission" date="2023-05" db="EMBL/GenBank/DDBJ databases">
        <authorList>
            <person name="Zhang X."/>
        </authorList>
    </citation>
    <scope>NUCLEOTIDE SEQUENCE</scope>
    <source>
        <strain evidence="1">YF14B1</strain>
    </source>
</reference>
<evidence type="ECO:0000313" key="1">
    <source>
        <dbReference type="EMBL" id="MDJ1482821.1"/>
    </source>
</evidence>
<sequence length="250" mass="29337">MSINKDINNCAFLKKSSLLLLFLFIEMSVCLGQSNLKPIDQNYINRTISTEQTFWKFVKQYDFKDYKKQGVSISDYILWLLQMEGCSNIAYFVNDCFGWDSVATLKTYPPLSPEIENASFSQRIELVKQAYTYIIANRQQLKKKTYLKIEDLNCIHIQLIYDVVYIQRTTQNKDVDKVVDVLTSIYDRMNREEESNVQLDMVLDILRTGKSSEALAFCKGKHFKSDTFKEDDRIRKAYEKAGDTNYRKYL</sequence>
<protein>
    <submittedName>
        <fullName evidence="1">Uncharacterized protein</fullName>
    </submittedName>
</protein>
<dbReference type="EMBL" id="JASJOS010000009">
    <property type="protein sequence ID" value="MDJ1482821.1"/>
    <property type="molecule type" value="Genomic_DNA"/>
</dbReference>
<accession>A0AAE3U7V8</accession>
<dbReference type="Proteomes" id="UP001241110">
    <property type="component" value="Unassembled WGS sequence"/>
</dbReference>
<gene>
    <name evidence="1" type="ORF">QNI16_20135</name>
</gene>
<name>A0AAE3U7V8_9BACT</name>
<dbReference type="AlphaFoldDB" id="A0AAE3U7V8"/>
<dbReference type="RefSeq" id="WP_313982192.1">
    <property type="nucleotide sequence ID" value="NZ_JASJOS010000009.1"/>
</dbReference>
<proteinExistence type="predicted"/>
<comment type="caution">
    <text evidence="1">The sequence shown here is derived from an EMBL/GenBank/DDBJ whole genome shotgun (WGS) entry which is preliminary data.</text>
</comment>
<evidence type="ECO:0000313" key="2">
    <source>
        <dbReference type="Proteomes" id="UP001241110"/>
    </source>
</evidence>